<keyword evidence="3" id="KW-1185">Reference proteome</keyword>
<feature type="domain" description="Glycosyltransferase subfamily 4-like N-terminal" evidence="1">
    <location>
        <begin position="16"/>
        <end position="146"/>
    </location>
</feature>
<dbReference type="InterPro" id="IPR028098">
    <property type="entry name" value="Glyco_trans_4-like_N"/>
</dbReference>
<evidence type="ECO:0000259" key="1">
    <source>
        <dbReference type="Pfam" id="PF13477"/>
    </source>
</evidence>
<dbReference type="SUPFAM" id="SSF53756">
    <property type="entry name" value="UDP-Glycosyltransferase/glycogen phosphorylase"/>
    <property type="match status" value="1"/>
</dbReference>
<dbReference type="AlphaFoldDB" id="A0A1H9QIC7"/>
<dbReference type="Pfam" id="PF13477">
    <property type="entry name" value="Glyco_trans_4_2"/>
    <property type="match status" value="1"/>
</dbReference>
<dbReference type="RefSeq" id="WP_093071899.1">
    <property type="nucleotide sequence ID" value="NZ_FOGV01000003.1"/>
</dbReference>
<sequence>MNVLILTNSLIGVYNFRLEFVQRLTADGDTVTVAAPEDADPAALQTIGARFAATPFQLHGKNPAADIRLMRTYRRLINETNADIVYTYTIKPNIYGGLAAQSARVPYVATITGLGTAVAAKGPMQTLTVNLYRRALKHAQTVYFQNTENRDFFMKNRIIDQRIRLTAGSGVNTEHFAALPYPADASVTRFLFLGRVMEEKGIRQYLEAAKTITARHPETEFHVVGGGETAERIALKRFETAGVITYHGETDDIRPYLETAHCTVHPTMYPEGMSNVLLESAASARPLIATDRAGCREIIDAETTGYLVTPADSESLSAAIEQFLALSRAEQTAMGRAGRAKVVREFDRRAVVEQYAAERSEVYEPAAVPAEKLRVGR</sequence>
<organism evidence="2 3">
    <name type="scientific">Salisediminibacterium halotolerans</name>
    <dbReference type="NCBI Taxonomy" id="517425"/>
    <lineage>
        <taxon>Bacteria</taxon>
        <taxon>Bacillati</taxon>
        <taxon>Bacillota</taxon>
        <taxon>Bacilli</taxon>
        <taxon>Bacillales</taxon>
        <taxon>Bacillaceae</taxon>
        <taxon>Salisediminibacterium</taxon>
    </lineage>
</organism>
<proteinExistence type="predicted"/>
<name>A0A1H9QIC7_9BACI</name>
<dbReference type="EMBL" id="FOGV01000003">
    <property type="protein sequence ID" value="SER60180.1"/>
    <property type="molecule type" value="Genomic_DNA"/>
</dbReference>
<dbReference type="PANTHER" id="PTHR12526">
    <property type="entry name" value="GLYCOSYLTRANSFERASE"/>
    <property type="match status" value="1"/>
</dbReference>
<protein>
    <submittedName>
        <fullName evidence="2">Galacturonosyltransferase</fullName>
    </submittedName>
</protein>
<dbReference type="STRING" id="1464123.SAMN05444126_10324"/>
<dbReference type="PANTHER" id="PTHR12526:SF630">
    <property type="entry name" value="GLYCOSYLTRANSFERASE"/>
    <property type="match status" value="1"/>
</dbReference>
<dbReference type="Pfam" id="PF13692">
    <property type="entry name" value="Glyco_trans_1_4"/>
    <property type="match status" value="1"/>
</dbReference>
<comment type="caution">
    <text evidence="2">The sequence shown here is derived from an EMBL/GenBank/DDBJ whole genome shotgun (WGS) entry which is preliminary data.</text>
</comment>
<dbReference type="Gene3D" id="3.40.50.2000">
    <property type="entry name" value="Glycogen Phosphorylase B"/>
    <property type="match status" value="2"/>
</dbReference>
<evidence type="ECO:0000313" key="3">
    <source>
        <dbReference type="Proteomes" id="UP000199318"/>
    </source>
</evidence>
<dbReference type="Proteomes" id="UP000199318">
    <property type="component" value="Unassembled WGS sequence"/>
</dbReference>
<dbReference type="CDD" id="cd03808">
    <property type="entry name" value="GT4_CapM-like"/>
    <property type="match status" value="1"/>
</dbReference>
<dbReference type="OrthoDB" id="9806653at2"/>
<accession>A0A1H9QIC7</accession>
<evidence type="ECO:0000313" key="2">
    <source>
        <dbReference type="EMBL" id="SER60180.1"/>
    </source>
</evidence>
<gene>
    <name evidence="2" type="ORF">SAMN05444126_10324</name>
</gene>
<reference evidence="3" key="1">
    <citation type="submission" date="2016-10" db="EMBL/GenBank/DDBJ databases">
        <authorList>
            <person name="de Groot N.N."/>
        </authorList>
    </citation>
    <scope>NUCLEOTIDE SEQUENCE [LARGE SCALE GENOMIC DNA]</scope>
    <source>
        <strain evidence="3">10nlg</strain>
    </source>
</reference>